<evidence type="ECO:0000313" key="4">
    <source>
        <dbReference type="Proteomes" id="UP000241618"/>
    </source>
</evidence>
<protein>
    <submittedName>
        <fullName evidence="2">Uncharacterized protein</fullName>
    </submittedName>
</protein>
<reference evidence="3 4" key="1">
    <citation type="submission" date="2018-03" db="EMBL/GenBank/DDBJ databases">
        <title>Whole genome sequencing of Histamine producing bacteria.</title>
        <authorList>
            <person name="Butler K."/>
        </authorList>
    </citation>
    <scope>NUCLEOTIDE SEQUENCE [LARGE SCALE GENOMIC DNA]</scope>
    <source>
        <strain evidence="2 4">FS-6.1</strain>
        <strain evidence="1 3">FS-6.2</strain>
    </source>
</reference>
<dbReference type="Proteomes" id="UP000241618">
    <property type="component" value="Unassembled WGS sequence"/>
</dbReference>
<gene>
    <name evidence="2" type="ORF">C9J18_15625</name>
    <name evidence="1" type="ORF">CTM96_12625</name>
</gene>
<evidence type="ECO:0000313" key="1">
    <source>
        <dbReference type="EMBL" id="PSU24483.1"/>
    </source>
</evidence>
<proteinExistence type="predicted"/>
<evidence type="ECO:0000313" key="3">
    <source>
        <dbReference type="Proteomes" id="UP000241405"/>
    </source>
</evidence>
<dbReference type="AlphaFoldDB" id="A0A2T3JKV8"/>
<accession>A0A2T3JKV8</accession>
<dbReference type="EMBL" id="PYMO01000012">
    <property type="protein sequence ID" value="PSU24483.1"/>
    <property type="molecule type" value="Genomic_DNA"/>
</dbReference>
<name>A0A2T3JKV8_PHOPO</name>
<keyword evidence="3" id="KW-1185">Reference proteome</keyword>
<dbReference type="RefSeq" id="WP_107188950.1">
    <property type="nucleotide sequence ID" value="NZ_PYMN01000001.1"/>
</dbReference>
<sequence length="396" mass="44692">MAIETKYPEFVQVLKNNQIPTTEEEIHLIFDNEVKAQGSLINNDPKYSPFWRLITSIIKKPYFWLLSFLVNTVLPQSFVKTSSGLFLDLYLQSVNLKRKSASKAQGFVIFERELGAPEILLPAGFTISTDRINDTIYQLIIPIETTLPANAVSIKVDCIAANTGGGFNLSGGYYCIPQTPLPGLLRVHNPDDWLSVPGADTEKDSDAKERYRAQFTAASGWYIDDKYKLIMSEFGGVKADQIYIEKNAPRGPGTANAYLLLDSGTASAPFLTAINHAIRVDGYHGLGDDMLTQALPEKFININIEVLFIPNIDTDEIEKVKHNIEQYIRCVFRENQAYPLAMKTWPLTLFSFSTLNQELRNTFNQIASLYFVNRDFRMAMEIVRIQQLTITNMPHA</sequence>
<organism evidence="2 4">
    <name type="scientific">Photobacterium phosphoreum</name>
    <dbReference type="NCBI Taxonomy" id="659"/>
    <lineage>
        <taxon>Bacteria</taxon>
        <taxon>Pseudomonadati</taxon>
        <taxon>Pseudomonadota</taxon>
        <taxon>Gammaproteobacteria</taxon>
        <taxon>Vibrionales</taxon>
        <taxon>Vibrionaceae</taxon>
        <taxon>Photobacterium</taxon>
    </lineage>
</organism>
<dbReference type="Proteomes" id="UP000241405">
    <property type="component" value="Unassembled WGS sequence"/>
</dbReference>
<dbReference type="EMBL" id="PYMP01000016">
    <property type="protein sequence ID" value="PSU49645.1"/>
    <property type="molecule type" value="Genomic_DNA"/>
</dbReference>
<evidence type="ECO:0000313" key="2">
    <source>
        <dbReference type="EMBL" id="PSU49645.1"/>
    </source>
</evidence>
<comment type="caution">
    <text evidence="2">The sequence shown here is derived from an EMBL/GenBank/DDBJ whole genome shotgun (WGS) entry which is preliminary data.</text>
</comment>